<dbReference type="Gramene" id="OMO59057">
    <property type="protein sequence ID" value="OMO59057"/>
    <property type="gene ID" value="CCACVL1_25119"/>
</dbReference>
<dbReference type="EMBL" id="AWWV01014038">
    <property type="protein sequence ID" value="OMO59057.1"/>
    <property type="molecule type" value="Genomic_DNA"/>
</dbReference>
<dbReference type="InterPro" id="IPR001938">
    <property type="entry name" value="Thaumatin"/>
</dbReference>
<dbReference type="PROSITE" id="PS51367">
    <property type="entry name" value="THAUMATIN_2"/>
    <property type="match status" value="1"/>
</dbReference>
<evidence type="ECO:0000313" key="1">
    <source>
        <dbReference type="EMBL" id="OMO59057.1"/>
    </source>
</evidence>
<dbReference type="SMART" id="SM00205">
    <property type="entry name" value="THN"/>
    <property type="match status" value="1"/>
</dbReference>
<dbReference type="InterPro" id="IPR037176">
    <property type="entry name" value="Osmotin/thaumatin-like_sf"/>
</dbReference>
<dbReference type="PANTHER" id="PTHR31048">
    <property type="entry name" value="OS03G0233200 PROTEIN"/>
    <property type="match status" value="1"/>
</dbReference>
<protein>
    <submittedName>
        <fullName evidence="1">Thaumatin</fullName>
    </submittedName>
</protein>
<name>A0A1R3GLY5_COCAP</name>
<reference evidence="1 2" key="1">
    <citation type="submission" date="2013-09" db="EMBL/GenBank/DDBJ databases">
        <title>Corchorus capsularis genome sequencing.</title>
        <authorList>
            <person name="Alam M."/>
            <person name="Haque M.S."/>
            <person name="Islam M.S."/>
            <person name="Emdad E.M."/>
            <person name="Islam M.M."/>
            <person name="Ahmed B."/>
            <person name="Halim A."/>
            <person name="Hossen Q.M.M."/>
            <person name="Hossain M.Z."/>
            <person name="Ahmed R."/>
            <person name="Khan M.M."/>
            <person name="Islam R."/>
            <person name="Rashid M.M."/>
            <person name="Khan S.A."/>
            <person name="Rahman M.S."/>
            <person name="Alam M."/>
        </authorList>
    </citation>
    <scope>NUCLEOTIDE SEQUENCE [LARGE SCALE GENOMIC DNA]</scope>
    <source>
        <strain evidence="2">cv. CVL-1</strain>
        <tissue evidence="1">Whole seedling</tissue>
    </source>
</reference>
<dbReference type="Gene3D" id="2.60.110.10">
    <property type="entry name" value="Thaumatin"/>
    <property type="match status" value="1"/>
</dbReference>
<dbReference type="OMA" id="TCNATDY"/>
<dbReference type="AlphaFoldDB" id="A0A1R3GLY5"/>
<gene>
    <name evidence="1" type="ORF">CCACVL1_25119</name>
</gene>
<evidence type="ECO:0000313" key="2">
    <source>
        <dbReference type="Proteomes" id="UP000188268"/>
    </source>
</evidence>
<dbReference type="Pfam" id="PF00314">
    <property type="entry name" value="Thaumatin"/>
    <property type="match status" value="1"/>
</dbReference>
<dbReference type="STRING" id="210143.A0A1R3GLY5"/>
<proteinExistence type="predicted"/>
<organism evidence="1 2">
    <name type="scientific">Corchorus capsularis</name>
    <name type="common">Jute</name>
    <dbReference type="NCBI Taxonomy" id="210143"/>
    <lineage>
        <taxon>Eukaryota</taxon>
        <taxon>Viridiplantae</taxon>
        <taxon>Streptophyta</taxon>
        <taxon>Embryophyta</taxon>
        <taxon>Tracheophyta</taxon>
        <taxon>Spermatophyta</taxon>
        <taxon>Magnoliopsida</taxon>
        <taxon>eudicotyledons</taxon>
        <taxon>Gunneridae</taxon>
        <taxon>Pentapetalae</taxon>
        <taxon>rosids</taxon>
        <taxon>malvids</taxon>
        <taxon>Malvales</taxon>
        <taxon>Malvaceae</taxon>
        <taxon>Grewioideae</taxon>
        <taxon>Apeibeae</taxon>
        <taxon>Corchorus</taxon>
    </lineage>
</organism>
<accession>A0A1R3GLY5</accession>
<comment type="caution">
    <text evidence="1">The sequence shown here is derived from an EMBL/GenBank/DDBJ whole genome shotgun (WGS) entry which is preliminary data.</text>
</comment>
<keyword evidence="2" id="KW-1185">Reference proteome</keyword>
<sequence>MVPISGGVGCGVAACEANLNVCCPATLAVKKQGKVVGCKSACLAAKTDRYCCTGQFANPKSCKPTVFANLFKSICPELIARLLMILQVLKLAGLLAIS</sequence>
<dbReference type="Proteomes" id="UP000188268">
    <property type="component" value="Unassembled WGS sequence"/>
</dbReference>
<dbReference type="OrthoDB" id="430315at2759"/>
<dbReference type="SUPFAM" id="SSF49870">
    <property type="entry name" value="Osmotin, thaumatin-like protein"/>
    <property type="match status" value="1"/>
</dbReference>